<dbReference type="InParanoid" id="A0A6I8U4R3"/>
<dbReference type="GO" id="GO:0005634">
    <property type="term" value="C:nucleus"/>
    <property type="evidence" value="ECO:0007669"/>
    <property type="project" value="UniProtKB-SubCell"/>
</dbReference>
<dbReference type="PANTHER" id="PTHR12243">
    <property type="entry name" value="MADF DOMAIN TRANSCRIPTION FACTOR"/>
    <property type="match status" value="1"/>
</dbReference>
<keyword evidence="1" id="KW-0539">Nucleus</keyword>
<protein>
    <recommendedName>
        <fullName evidence="4">MADF domain-containing protein</fullName>
    </recommendedName>
</protein>
<dbReference type="GO" id="GO:0003677">
    <property type="term" value="F:DNA binding"/>
    <property type="evidence" value="ECO:0007669"/>
    <property type="project" value="InterPro"/>
</dbReference>
<dbReference type="AlphaFoldDB" id="A0A6I8U4R3"/>
<comment type="subcellular location">
    <subcellularLocation>
        <location evidence="1">Nucleus</location>
    </subcellularLocation>
</comment>
<dbReference type="Pfam" id="PF10545">
    <property type="entry name" value="MADF_DNA_bdg"/>
    <property type="match status" value="1"/>
</dbReference>
<reference evidence="2" key="2">
    <citation type="submission" date="2020-05" db="UniProtKB">
        <authorList>
            <consortium name="EnsemblMetazoa"/>
        </authorList>
    </citation>
    <scope>IDENTIFICATION</scope>
    <source>
        <strain evidence="2">LVP_AGWG</strain>
    </source>
</reference>
<dbReference type="InterPro" id="IPR006578">
    <property type="entry name" value="MADF-dom"/>
</dbReference>
<evidence type="ECO:0000313" key="2">
    <source>
        <dbReference type="EnsemblMetazoa" id="AAEL026827-PA"/>
    </source>
</evidence>
<dbReference type="PROSITE" id="PS51029">
    <property type="entry name" value="MADF"/>
    <property type="match status" value="1"/>
</dbReference>
<evidence type="ECO:0000313" key="3">
    <source>
        <dbReference type="Proteomes" id="UP000008820"/>
    </source>
</evidence>
<sequence length="263" mass="30442">MEIDSENLFALVFERKALWDKTAKEYRNRILVDRLWRQVSTELGGVATTDDVKKKWKNLRNSFGKELKKIPEGRSGDAGPLNCETYTTWPFLTQMMFLKDQMRSRKSGGNLGSVSTAQEEDLDDSADLHQTVRTVASDDHNDVSNRDVFEIDSVAEVVANSRARFPCVKRGAQQQLIEIETRKLRLLEQKANKLDTKEDDEDVAFFKSLIPHVRKIKAEQKLRFRTDIQNVVLQYVYNEHRMQTMSDTRSVQSFTPSQNRIHT</sequence>
<proteinExistence type="predicted"/>
<organism evidence="2 3">
    <name type="scientific">Aedes aegypti</name>
    <name type="common">Yellowfever mosquito</name>
    <name type="synonym">Culex aegypti</name>
    <dbReference type="NCBI Taxonomy" id="7159"/>
    <lineage>
        <taxon>Eukaryota</taxon>
        <taxon>Metazoa</taxon>
        <taxon>Ecdysozoa</taxon>
        <taxon>Arthropoda</taxon>
        <taxon>Hexapoda</taxon>
        <taxon>Insecta</taxon>
        <taxon>Pterygota</taxon>
        <taxon>Neoptera</taxon>
        <taxon>Endopterygota</taxon>
        <taxon>Diptera</taxon>
        <taxon>Nematocera</taxon>
        <taxon>Culicoidea</taxon>
        <taxon>Culicidae</taxon>
        <taxon>Culicinae</taxon>
        <taxon>Aedini</taxon>
        <taxon>Aedes</taxon>
        <taxon>Stegomyia</taxon>
    </lineage>
</organism>
<dbReference type="PROSITE" id="PS51031">
    <property type="entry name" value="BESS"/>
    <property type="match status" value="1"/>
</dbReference>
<keyword evidence="3" id="KW-1185">Reference proteome</keyword>
<dbReference type="EnsemblMetazoa" id="AAEL026827-RA">
    <property type="protein sequence ID" value="AAEL026827-PA"/>
    <property type="gene ID" value="AAEL026827"/>
</dbReference>
<dbReference type="SMART" id="SM00595">
    <property type="entry name" value="MADF"/>
    <property type="match status" value="1"/>
</dbReference>
<gene>
    <name evidence="2" type="primary">110678812</name>
</gene>
<accession>A0A6I8U4R3</accession>
<dbReference type="Proteomes" id="UP000008820">
    <property type="component" value="Chromosome 3"/>
</dbReference>
<dbReference type="InterPro" id="IPR039353">
    <property type="entry name" value="TF_Adf1"/>
</dbReference>
<dbReference type="InterPro" id="IPR004210">
    <property type="entry name" value="BESS_motif"/>
</dbReference>
<dbReference type="PANTHER" id="PTHR12243:SF67">
    <property type="entry name" value="COREPRESSOR OF PANGOLIN, ISOFORM A-RELATED"/>
    <property type="match status" value="1"/>
</dbReference>
<name>A0A6I8U4R3_AEDAE</name>
<evidence type="ECO:0008006" key="4">
    <source>
        <dbReference type="Google" id="ProtNLM"/>
    </source>
</evidence>
<evidence type="ECO:0000256" key="1">
    <source>
        <dbReference type="PROSITE-ProRule" id="PRU00371"/>
    </source>
</evidence>
<reference evidence="2 3" key="1">
    <citation type="submission" date="2017-06" db="EMBL/GenBank/DDBJ databases">
        <title>Aedes aegypti genome working group (AGWG) sequencing and assembly.</title>
        <authorList>
            <consortium name="Aedes aegypti Genome Working Group (AGWG)"/>
            <person name="Matthews B.J."/>
        </authorList>
    </citation>
    <scope>NUCLEOTIDE SEQUENCE [LARGE SCALE GENOMIC DNA]</scope>
    <source>
        <strain evidence="2 3">LVP_AGWG</strain>
    </source>
</reference>
<dbReference type="Pfam" id="PF02944">
    <property type="entry name" value="BESS"/>
    <property type="match status" value="1"/>
</dbReference>
<dbReference type="OrthoDB" id="7765276at2759"/>